<accession>A0A4Y3QUZ9</accession>
<dbReference type="GO" id="GO:0051087">
    <property type="term" value="F:protein-folding chaperone binding"/>
    <property type="evidence" value="ECO:0007669"/>
    <property type="project" value="InterPro"/>
</dbReference>
<dbReference type="PANTHER" id="PTHR21237:SF23">
    <property type="entry name" value="GRPE PROTEIN HOMOLOG, MITOCHONDRIAL"/>
    <property type="match status" value="1"/>
</dbReference>
<dbReference type="InterPro" id="IPR000740">
    <property type="entry name" value="GrpE"/>
</dbReference>
<dbReference type="Gene3D" id="2.30.22.10">
    <property type="entry name" value="Head domain of nucleotide exchange factor GrpE"/>
    <property type="match status" value="1"/>
</dbReference>
<dbReference type="Proteomes" id="UP000319210">
    <property type="component" value="Unassembled WGS sequence"/>
</dbReference>
<evidence type="ECO:0000313" key="4">
    <source>
        <dbReference type="Proteomes" id="UP000319210"/>
    </source>
</evidence>
<proteinExistence type="predicted"/>
<dbReference type="AlphaFoldDB" id="A0A4Y3QUZ9"/>
<dbReference type="GO" id="GO:0000774">
    <property type="term" value="F:adenyl-nucleotide exchange factor activity"/>
    <property type="evidence" value="ECO:0007669"/>
    <property type="project" value="InterPro"/>
</dbReference>
<feature type="region of interest" description="Disordered" evidence="2">
    <location>
        <begin position="97"/>
        <end position="136"/>
    </location>
</feature>
<evidence type="ECO:0000313" key="3">
    <source>
        <dbReference type="EMBL" id="GEB48453.1"/>
    </source>
</evidence>
<keyword evidence="4" id="KW-1185">Reference proteome</keyword>
<name>A0A4Y3QUZ9_STRCI</name>
<evidence type="ECO:0008006" key="5">
    <source>
        <dbReference type="Google" id="ProtNLM"/>
    </source>
</evidence>
<evidence type="ECO:0000256" key="1">
    <source>
        <dbReference type="ARBA" id="ARBA00023186"/>
    </source>
</evidence>
<comment type="caution">
    <text evidence="3">The sequence shown here is derived from an EMBL/GenBank/DDBJ whole genome shotgun (WGS) entry which is preliminary data.</text>
</comment>
<gene>
    <name evidence="3" type="ORF">SCA03_10040</name>
</gene>
<reference evidence="3 4" key="1">
    <citation type="submission" date="2019-06" db="EMBL/GenBank/DDBJ databases">
        <title>Whole genome shotgun sequence of Streptomyces cacaoi subsp. cacaoi NBRC 12748.</title>
        <authorList>
            <person name="Hosoyama A."/>
            <person name="Uohara A."/>
            <person name="Ohji S."/>
            <person name="Ichikawa N."/>
        </authorList>
    </citation>
    <scope>NUCLEOTIDE SEQUENCE [LARGE SCALE GENOMIC DNA]</scope>
    <source>
        <strain evidence="3 4">NBRC 12748</strain>
    </source>
</reference>
<dbReference type="Pfam" id="PF01025">
    <property type="entry name" value="GrpE"/>
    <property type="match status" value="2"/>
</dbReference>
<evidence type="ECO:0000256" key="2">
    <source>
        <dbReference type="SAM" id="MobiDB-lite"/>
    </source>
</evidence>
<dbReference type="GO" id="GO:0006457">
    <property type="term" value="P:protein folding"/>
    <property type="evidence" value="ECO:0007669"/>
    <property type="project" value="InterPro"/>
</dbReference>
<dbReference type="InterPro" id="IPR009012">
    <property type="entry name" value="GrpE_head"/>
</dbReference>
<dbReference type="PANTHER" id="PTHR21237">
    <property type="entry name" value="GRPE PROTEIN"/>
    <property type="match status" value="1"/>
</dbReference>
<dbReference type="SUPFAM" id="SSF51064">
    <property type="entry name" value="Head domain of nucleotide exchange factor GrpE"/>
    <property type="match status" value="1"/>
</dbReference>
<sequence>MSVREPDAGACARALRRQEDAHRARTERLMYGLIDVLDSFDRLLAAPAAGQEPDGGPGPGVGAIARQLERAVREEGLEPLGRVGEAADPLTHHVVDVRPVRGARHGTGIGAGAGARPPDADGEPPGSAERAGPGAETVVEVVRRGYRFHGRLLRPASVVIAVDGGTEPGAREP</sequence>
<protein>
    <recommendedName>
        <fullName evidence="5">Nucleotide exchange factor GrpE</fullName>
    </recommendedName>
</protein>
<keyword evidence="1" id="KW-0143">Chaperone</keyword>
<dbReference type="GO" id="GO:0042803">
    <property type="term" value="F:protein homodimerization activity"/>
    <property type="evidence" value="ECO:0007669"/>
    <property type="project" value="InterPro"/>
</dbReference>
<dbReference type="RefSeq" id="WP_158102346.1">
    <property type="nucleotide sequence ID" value="NZ_BJMM01000003.1"/>
</dbReference>
<dbReference type="EMBL" id="BJMM01000003">
    <property type="protein sequence ID" value="GEB48453.1"/>
    <property type="molecule type" value="Genomic_DNA"/>
</dbReference>
<organism evidence="3 4">
    <name type="scientific">Streptomyces cacaoi</name>
    <dbReference type="NCBI Taxonomy" id="1898"/>
    <lineage>
        <taxon>Bacteria</taxon>
        <taxon>Bacillati</taxon>
        <taxon>Actinomycetota</taxon>
        <taxon>Actinomycetes</taxon>
        <taxon>Kitasatosporales</taxon>
        <taxon>Streptomycetaceae</taxon>
        <taxon>Streptomyces</taxon>
    </lineage>
</organism>
<dbReference type="GO" id="GO:0051082">
    <property type="term" value="F:unfolded protein binding"/>
    <property type="evidence" value="ECO:0007669"/>
    <property type="project" value="TreeGrafter"/>
</dbReference>